<dbReference type="InterPro" id="IPR001315">
    <property type="entry name" value="CARD"/>
</dbReference>
<evidence type="ECO:0000313" key="5">
    <source>
        <dbReference type="Proteomes" id="UP000596742"/>
    </source>
</evidence>
<dbReference type="Pfam" id="PF00619">
    <property type="entry name" value="CARD"/>
    <property type="match status" value="2"/>
</dbReference>
<reference evidence="4" key="1">
    <citation type="submission" date="2018-11" db="EMBL/GenBank/DDBJ databases">
        <authorList>
            <person name="Alioto T."/>
            <person name="Alioto T."/>
        </authorList>
    </citation>
    <scope>NUCLEOTIDE SEQUENCE</scope>
</reference>
<dbReference type="CDD" id="cd00882">
    <property type="entry name" value="Ras_like_GTPase"/>
    <property type="match status" value="1"/>
</dbReference>
<organism evidence="4 5">
    <name type="scientific">Mytilus galloprovincialis</name>
    <name type="common">Mediterranean mussel</name>
    <dbReference type="NCBI Taxonomy" id="29158"/>
    <lineage>
        <taxon>Eukaryota</taxon>
        <taxon>Metazoa</taxon>
        <taxon>Spiralia</taxon>
        <taxon>Lophotrochozoa</taxon>
        <taxon>Mollusca</taxon>
        <taxon>Bivalvia</taxon>
        <taxon>Autobranchia</taxon>
        <taxon>Pteriomorphia</taxon>
        <taxon>Mytilida</taxon>
        <taxon>Mytiloidea</taxon>
        <taxon>Mytilidae</taxon>
        <taxon>Mytilinae</taxon>
        <taxon>Mytilus</taxon>
    </lineage>
</organism>
<dbReference type="PANTHER" id="PTHR15034:SF5">
    <property type="entry name" value="DEATH DOMAIN-CONTAINING PROTEIN CRADD"/>
    <property type="match status" value="1"/>
</dbReference>
<feature type="domain" description="CARD" evidence="3">
    <location>
        <begin position="1230"/>
        <end position="1300"/>
    </location>
</feature>
<dbReference type="SUPFAM" id="SSF52540">
    <property type="entry name" value="P-loop containing nucleoside triphosphate hydrolases"/>
    <property type="match status" value="2"/>
</dbReference>
<evidence type="ECO:0000256" key="2">
    <source>
        <dbReference type="SAM" id="MobiDB-lite"/>
    </source>
</evidence>
<dbReference type="InterPro" id="IPR036388">
    <property type="entry name" value="WH-like_DNA-bd_sf"/>
</dbReference>
<proteinExistence type="predicted"/>
<gene>
    <name evidence="4" type="ORF">MGAL_10B092013</name>
</gene>
<accession>A0A8B6C930</accession>
<dbReference type="PANTHER" id="PTHR15034">
    <property type="entry name" value="DEATH DOMAIN-CONTAINING PROTEIN CRADD"/>
    <property type="match status" value="1"/>
</dbReference>
<dbReference type="Gene3D" id="1.10.10.10">
    <property type="entry name" value="Winged helix-like DNA-binding domain superfamily/Winged helix DNA-binding domain"/>
    <property type="match status" value="1"/>
</dbReference>
<keyword evidence="5" id="KW-1185">Reference proteome</keyword>
<sequence length="1329" mass="154550">MIVSFLFFLDLRNDKTVLDKLTKNEQVPVKQKDIEVLCKKHNFDYFETSAITGEGVEACLFAAVAAVKAFKYHEYSSNRKLRIPYDLQKHAVYLHGNGRRILRPFIVDRIVPAIKKDWETFGVYIGYDKKTLKLAKDKRVKNPFWQILRNWTETVEYMDVDPLKILYKALSKVNKSLKGDLMELIVRDIHVISMQMMKVMKDYLKDKEIFNLDGFKSQLKKFQFSYDDQIPFTIWKMGKEAESQYREVLQTGVEKRHVIRLPVVGPFGVGKTCLTRRLLRKEISDVTSTNGIEIMTQKCKVCLTDDTWIFSNDVRFDANQGRKSRLIKNMLTSNLKGKITPKQTTTLTCIPDMYVSEKEDKKATTHSNDKKNEITKTSPDVDLTKEERRETNFPTNVKENLLQDNILASAEVTEADLFTDLKGWSESDASLDDFAEVALLDFAGQYEFYATHQTFLNKHAIYLLVLDVSKNIKGLMTSEDIEENFLDLCEIPFEDIGEYINFWMDAIHCYGDEEEGIGDTKDALPSIIVVGTCCDKLQIDKETRKWEIQKQFDQILGDHPKRKHIKDFIMLSNTTSTESDFDVLRHRIVQLASKVETWGQQLPTRWIKYEQVLDQHREKQDRVMAYEDMKTLGKSVGLEIKDRNEMNLFLKYQHDIGNLIYFEDIPDLVILQPQWLVDVLKCLVSARKFQIRRNIVYNSDWKELETTGRLTEDLITQVFTGEGDGTDFVKYRRHILQIMQKFDIIVKPDIAEEETVSSLDENGEIDKSKMPTVHYYVPCLIKSKAISNIVDSFKVDGKDFNRTSWMCMHFDFLPPAFFNHVLVNYIRRYQISREPSKHGSKLALYRGMGVFNLDSSGRTKLAVCVSKHVILFQIWKWCKHSQVFFKDIWEHAEASITGIKGRYKMNVSYTVKMKCCNGSYDNPDGMVEMTKLESEEEYFCDEHAELHKSKDLLNSWFREELNAEMLNYVRLAKTVTDLMPEVMGEQLKSDGFEITANTSMTFRSLFTSFQLQNKHKPTNGKWASPMCPKEHTEIGVGDDVKRWRFVLNELKNHSKISDESIVGLEKVLANVFIRSEKLFESCSFVSKYQKIMTDMFEANDYDVYLQKVKHEIIPDTFEVNIRRHFQMIMQEISVGKILDQMMTHCMLSIEDRRHIEQHVKQTEQNQALLDIIINRNRSTFNVFIDALRESGYDDIVELLSCDLEDITVETRTTQMEGLSAWTVPLHKVRLQKNYVDIISNIKHEAVVDHLISCQLLTIDDQQIIEACAAQTEKNRKLMDRLLHCGEKCFMEFLNALRSDDIYADLANQIEQTDVTSIDIATLQSCYAKM</sequence>
<dbReference type="PROSITE" id="PS50209">
    <property type="entry name" value="CARD"/>
    <property type="match status" value="2"/>
</dbReference>
<evidence type="ECO:0000313" key="4">
    <source>
        <dbReference type="EMBL" id="VDI01306.1"/>
    </source>
</evidence>
<name>A0A8B6C930_MYTGA</name>
<dbReference type="Proteomes" id="UP000596742">
    <property type="component" value="Unassembled WGS sequence"/>
</dbReference>
<feature type="domain" description="CARD" evidence="3">
    <location>
        <begin position="1113"/>
        <end position="1202"/>
    </location>
</feature>
<dbReference type="InterPro" id="IPR037939">
    <property type="entry name" value="CRADD"/>
</dbReference>
<dbReference type="InterPro" id="IPR027417">
    <property type="entry name" value="P-loop_NTPase"/>
</dbReference>
<comment type="caution">
    <text evidence="4">The sequence shown here is derived from an EMBL/GenBank/DDBJ whole genome shotgun (WGS) entry which is preliminary data.</text>
</comment>
<dbReference type="GO" id="GO:0070513">
    <property type="term" value="F:death domain binding"/>
    <property type="evidence" value="ECO:0007669"/>
    <property type="project" value="InterPro"/>
</dbReference>
<dbReference type="Gene3D" id="1.10.533.10">
    <property type="entry name" value="Death Domain, Fas"/>
    <property type="match status" value="2"/>
</dbReference>
<dbReference type="GO" id="GO:0002020">
    <property type="term" value="F:protease binding"/>
    <property type="evidence" value="ECO:0007669"/>
    <property type="project" value="InterPro"/>
</dbReference>
<dbReference type="InterPro" id="IPR032171">
    <property type="entry name" value="COR-A"/>
</dbReference>
<dbReference type="SUPFAM" id="SSF47986">
    <property type="entry name" value="DEATH domain"/>
    <property type="match status" value="2"/>
</dbReference>
<dbReference type="EMBL" id="UYJE01001334">
    <property type="protein sequence ID" value="VDI01306.1"/>
    <property type="molecule type" value="Genomic_DNA"/>
</dbReference>
<protein>
    <recommendedName>
        <fullName evidence="3">CARD domain-containing protein</fullName>
    </recommendedName>
</protein>
<keyword evidence="1" id="KW-0677">Repeat</keyword>
<dbReference type="Gene3D" id="3.40.50.300">
    <property type="entry name" value="P-loop containing nucleotide triphosphate hydrolases"/>
    <property type="match status" value="2"/>
</dbReference>
<dbReference type="GO" id="GO:0042981">
    <property type="term" value="P:regulation of apoptotic process"/>
    <property type="evidence" value="ECO:0007669"/>
    <property type="project" value="InterPro"/>
</dbReference>
<evidence type="ECO:0000259" key="3">
    <source>
        <dbReference type="PROSITE" id="PS50209"/>
    </source>
</evidence>
<dbReference type="CDD" id="cd01671">
    <property type="entry name" value="CARD"/>
    <property type="match status" value="2"/>
</dbReference>
<feature type="region of interest" description="Disordered" evidence="2">
    <location>
        <begin position="358"/>
        <end position="381"/>
    </location>
</feature>
<feature type="compositionally biased region" description="Basic and acidic residues" evidence="2">
    <location>
        <begin position="358"/>
        <end position="374"/>
    </location>
</feature>
<dbReference type="Pfam" id="PF16095">
    <property type="entry name" value="COR-A"/>
    <property type="match status" value="1"/>
</dbReference>
<dbReference type="InterPro" id="IPR011029">
    <property type="entry name" value="DEATH-like_dom_sf"/>
</dbReference>
<evidence type="ECO:0000256" key="1">
    <source>
        <dbReference type="ARBA" id="ARBA00022737"/>
    </source>
</evidence>
<dbReference type="OrthoDB" id="5962960at2759"/>